<reference evidence="1 2" key="1">
    <citation type="submission" date="2018-06" db="EMBL/GenBank/DDBJ databases">
        <title>Whole Genome Sequence of an efficient microsymbiont, Rhizobium tropici.</title>
        <authorList>
            <person name="Srinivasan R."/>
            <person name="Singh H.V."/>
            <person name="Srivastava R."/>
            <person name="Kumari B."/>
            <person name="Radhakrishna A."/>
        </authorList>
    </citation>
    <scope>NUCLEOTIDE SEQUENCE [LARGE SCALE GENOMIC DNA]</scope>
    <source>
        <strain evidence="1 2">IGFRI Rhizo-19</strain>
    </source>
</reference>
<comment type="caution">
    <text evidence="1">The sequence shown here is derived from an EMBL/GenBank/DDBJ whole genome shotgun (WGS) entry which is preliminary data.</text>
</comment>
<organism evidence="1 2">
    <name type="scientific">Rhizobium tropici</name>
    <dbReference type="NCBI Taxonomy" id="398"/>
    <lineage>
        <taxon>Bacteria</taxon>
        <taxon>Pseudomonadati</taxon>
        <taxon>Pseudomonadota</taxon>
        <taxon>Alphaproteobacteria</taxon>
        <taxon>Hyphomicrobiales</taxon>
        <taxon>Rhizobiaceae</taxon>
        <taxon>Rhizobium/Agrobacterium group</taxon>
        <taxon>Rhizobium</taxon>
    </lineage>
</organism>
<dbReference type="EMBL" id="QMKK01000022">
    <property type="protein sequence ID" value="RAX42384.1"/>
    <property type="molecule type" value="Genomic_DNA"/>
</dbReference>
<proteinExistence type="predicted"/>
<dbReference type="Proteomes" id="UP000251205">
    <property type="component" value="Unassembled WGS sequence"/>
</dbReference>
<dbReference type="AlphaFoldDB" id="A0A329YJA3"/>
<dbReference type="OrthoDB" id="8404638at2"/>
<gene>
    <name evidence="1" type="ORF">DQ393_05960</name>
</gene>
<evidence type="ECO:0000313" key="1">
    <source>
        <dbReference type="EMBL" id="RAX42384.1"/>
    </source>
</evidence>
<dbReference type="RefSeq" id="WP_112340870.1">
    <property type="nucleotide sequence ID" value="NZ_QMKK01000022.1"/>
</dbReference>
<sequence length="85" mass="8883">MFNTNAIHNLLNILIAALAAATAFMIASGCTQLVTGLLECSQSWISPKYAAAIVALLGSSKILINVVRDGFGGLIKPQPPVDKSK</sequence>
<evidence type="ECO:0000313" key="2">
    <source>
        <dbReference type="Proteomes" id="UP000251205"/>
    </source>
</evidence>
<name>A0A329YJA3_RHITR</name>
<protein>
    <recommendedName>
        <fullName evidence="3">Phage holin family protein</fullName>
    </recommendedName>
</protein>
<accession>A0A329YJA3</accession>
<evidence type="ECO:0008006" key="3">
    <source>
        <dbReference type="Google" id="ProtNLM"/>
    </source>
</evidence>